<dbReference type="EMBL" id="JAHRHJ020000009">
    <property type="protein sequence ID" value="KAH9300450.1"/>
    <property type="molecule type" value="Genomic_DNA"/>
</dbReference>
<feature type="non-terminal residue" evidence="2">
    <location>
        <position position="71"/>
    </location>
</feature>
<feature type="non-terminal residue" evidence="2">
    <location>
        <position position="1"/>
    </location>
</feature>
<sequence length="71" mass="8269">HQKYKGATMVSIKKDDTQWMPWVTHDAGLEPVMVKTREEVTHAKEMPRQKNMVSTKEVVHGNYPDPVHQKE</sequence>
<keyword evidence="3" id="KW-1185">Reference proteome</keyword>
<comment type="caution">
    <text evidence="2">The sequence shown here is derived from an EMBL/GenBank/DDBJ whole genome shotgun (WGS) entry which is preliminary data.</text>
</comment>
<feature type="region of interest" description="Disordered" evidence="1">
    <location>
        <begin position="46"/>
        <end position="71"/>
    </location>
</feature>
<evidence type="ECO:0000256" key="1">
    <source>
        <dbReference type="SAM" id="MobiDB-lite"/>
    </source>
</evidence>
<proteinExistence type="predicted"/>
<accession>A0AA38CHJ5</accession>
<dbReference type="AlphaFoldDB" id="A0AA38CHJ5"/>
<organism evidence="2 3">
    <name type="scientific">Taxus chinensis</name>
    <name type="common">Chinese yew</name>
    <name type="synonym">Taxus wallichiana var. chinensis</name>
    <dbReference type="NCBI Taxonomy" id="29808"/>
    <lineage>
        <taxon>Eukaryota</taxon>
        <taxon>Viridiplantae</taxon>
        <taxon>Streptophyta</taxon>
        <taxon>Embryophyta</taxon>
        <taxon>Tracheophyta</taxon>
        <taxon>Spermatophyta</taxon>
        <taxon>Pinopsida</taxon>
        <taxon>Pinidae</taxon>
        <taxon>Conifers II</taxon>
        <taxon>Cupressales</taxon>
        <taxon>Taxaceae</taxon>
        <taxon>Taxus</taxon>
    </lineage>
</organism>
<protein>
    <submittedName>
        <fullName evidence="2">Uncharacterized protein</fullName>
    </submittedName>
</protein>
<evidence type="ECO:0000313" key="2">
    <source>
        <dbReference type="EMBL" id="KAH9300450.1"/>
    </source>
</evidence>
<gene>
    <name evidence="2" type="ORF">KI387_012033</name>
</gene>
<reference evidence="2 3" key="1">
    <citation type="journal article" date="2021" name="Nat. Plants">
        <title>The Taxus genome provides insights into paclitaxel biosynthesis.</title>
        <authorList>
            <person name="Xiong X."/>
            <person name="Gou J."/>
            <person name="Liao Q."/>
            <person name="Li Y."/>
            <person name="Zhou Q."/>
            <person name="Bi G."/>
            <person name="Li C."/>
            <person name="Du R."/>
            <person name="Wang X."/>
            <person name="Sun T."/>
            <person name="Guo L."/>
            <person name="Liang H."/>
            <person name="Lu P."/>
            <person name="Wu Y."/>
            <person name="Zhang Z."/>
            <person name="Ro D.K."/>
            <person name="Shang Y."/>
            <person name="Huang S."/>
            <person name="Yan J."/>
        </authorList>
    </citation>
    <scope>NUCLEOTIDE SEQUENCE [LARGE SCALE GENOMIC DNA]</scope>
    <source>
        <strain evidence="2">Ta-2019</strain>
    </source>
</reference>
<evidence type="ECO:0000313" key="3">
    <source>
        <dbReference type="Proteomes" id="UP000824469"/>
    </source>
</evidence>
<dbReference type="Proteomes" id="UP000824469">
    <property type="component" value="Unassembled WGS sequence"/>
</dbReference>
<name>A0AA38CHJ5_TAXCH</name>